<dbReference type="EMBL" id="JABCYN010000046">
    <property type="protein sequence ID" value="KAF6006909.1"/>
    <property type="molecule type" value="Genomic_DNA"/>
</dbReference>
<evidence type="ECO:0000256" key="2">
    <source>
        <dbReference type="ARBA" id="ARBA00022516"/>
    </source>
</evidence>
<evidence type="ECO:0000256" key="12">
    <source>
        <dbReference type="HAMAP-Rule" id="MF_03107"/>
    </source>
</evidence>
<keyword evidence="10 12" id="KW-0472">Membrane</keyword>
<feature type="binding site" evidence="12">
    <location>
        <position position="206"/>
    </location>
    <ligand>
        <name>substrate</name>
    </ligand>
</feature>
<dbReference type="InterPro" id="IPR020904">
    <property type="entry name" value="Sc_DH/Rdtase_CS"/>
</dbReference>
<evidence type="ECO:0000256" key="5">
    <source>
        <dbReference type="ARBA" id="ARBA00022832"/>
    </source>
</evidence>
<dbReference type="InterPro" id="IPR002347">
    <property type="entry name" value="SDR_fam"/>
</dbReference>
<evidence type="ECO:0000256" key="6">
    <source>
        <dbReference type="ARBA" id="ARBA00022857"/>
    </source>
</evidence>
<dbReference type="HAMAP" id="MF_03107">
    <property type="entry name" value="3_ketoreductase"/>
    <property type="match status" value="1"/>
</dbReference>
<accession>A0A7D9H099</accession>
<dbReference type="PRINTS" id="PR00080">
    <property type="entry name" value="SDRFAMILY"/>
</dbReference>
<comment type="function">
    <text evidence="12">Component of the microsomal membrane bound fatty acid elongation system, which produces the 26-carbon very long-chain fatty acids (VLCFA) from palmitate. Catalyzes the reduction of the 3-ketoacyl-CoA intermediate that is formed in each cycle of fatty acid elongation. VLCFAs serve as precursors for ceramide and sphingolipids.</text>
</comment>
<keyword evidence="11 12" id="KW-0275">Fatty acid biosynthesis</keyword>
<reference evidence="16 17" key="1">
    <citation type="submission" date="2019-07" db="EMBL/GenBank/DDBJ databases">
        <authorList>
            <person name="Friedrich A."/>
            <person name="Schacherer J."/>
        </authorList>
    </citation>
    <scope>NUCLEOTIDE SEQUENCE [LARGE SCALE GENOMIC DNA]</scope>
</reference>
<dbReference type="Gene3D" id="3.40.50.720">
    <property type="entry name" value="NAD(P)-binding Rossmann-like Domain"/>
    <property type="match status" value="1"/>
</dbReference>
<proteinExistence type="inferred from homology"/>
<evidence type="ECO:0000256" key="14">
    <source>
        <dbReference type="SAM" id="Phobius"/>
    </source>
</evidence>
<dbReference type="EMBL" id="CABFWN010000001">
    <property type="protein sequence ID" value="VUG16609.1"/>
    <property type="molecule type" value="Genomic_DNA"/>
</dbReference>
<protein>
    <recommendedName>
        <fullName evidence="12">Very-long-chain 3-oxoacyl-CoA reductase</fullName>
        <ecNumber evidence="12">1.1.1.330</ecNumber>
    </recommendedName>
    <alternativeName>
        <fullName evidence="12">3-ketoacyl-CoA reductase</fullName>
        <shortName evidence="12">3-ketoreductase</shortName>
        <shortName evidence="12">KAR</shortName>
    </alternativeName>
    <alternativeName>
        <fullName evidence="12">Microsomal beta-keto-reductase</fullName>
    </alternativeName>
</protein>
<evidence type="ECO:0000256" key="1">
    <source>
        <dbReference type="ARBA" id="ARBA00005194"/>
    </source>
</evidence>
<dbReference type="PANTHER" id="PTHR43086:SF2">
    <property type="entry name" value="HYDROXYSTEROID DEHYDROGENASE-LIKE PROTEIN 1"/>
    <property type="match status" value="1"/>
</dbReference>
<dbReference type="PRINTS" id="PR00081">
    <property type="entry name" value="GDHRDH"/>
</dbReference>
<reference evidence="15 18" key="2">
    <citation type="journal article" date="2020" name="Appl. Microbiol. Biotechnol.">
        <title>Targeted gene deletion in Brettanomyces bruxellensis with an expression-free CRISPR-Cas9 system.</title>
        <authorList>
            <person name="Varela C."/>
            <person name="Bartel C."/>
            <person name="Onetto C."/>
            <person name="Borneman A."/>
        </authorList>
    </citation>
    <scope>NUCLEOTIDE SEQUENCE [LARGE SCALE GENOMIC DNA]</scope>
    <source>
        <strain evidence="15 18">AWRI1613</strain>
    </source>
</reference>
<feature type="active site" description="Proton acceptor" evidence="12">
    <location>
        <position position="219"/>
    </location>
</feature>
<evidence type="ECO:0000313" key="17">
    <source>
        <dbReference type="Proteomes" id="UP000478008"/>
    </source>
</evidence>
<comment type="pathway">
    <text evidence="1">Lipid metabolism; fatty acid biosynthesis.</text>
</comment>
<evidence type="ECO:0000313" key="16">
    <source>
        <dbReference type="EMBL" id="VUG16609.1"/>
    </source>
</evidence>
<dbReference type="GO" id="GO:0141040">
    <property type="term" value="F:very-long-chain 3-oxoacyl-CoA reductase activity"/>
    <property type="evidence" value="ECO:0007669"/>
    <property type="project" value="UniProtKB-EC"/>
</dbReference>
<dbReference type="GO" id="GO:0045703">
    <property type="term" value="F:ketoreductase activity"/>
    <property type="evidence" value="ECO:0007669"/>
    <property type="project" value="UniProtKB-UniRule"/>
</dbReference>
<dbReference type="GO" id="GO:0030497">
    <property type="term" value="P:fatty acid elongation"/>
    <property type="evidence" value="ECO:0007669"/>
    <property type="project" value="UniProtKB-UniRule"/>
</dbReference>
<comment type="subcellular location">
    <subcellularLocation>
        <location evidence="12">Endoplasmic reticulum membrane</location>
        <topology evidence="12">Single-pass membrane protein</topology>
    </subcellularLocation>
</comment>
<evidence type="ECO:0000256" key="9">
    <source>
        <dbReference type="ARBA" id="ARBA00023098"/>
    </source>
</evidence>
<dbReference type="PROSITE" id="PS00061">
    <property type="entry name" value="ADH_SHORT"/>
    <property type="match status" value="1"/>
</dbReference>
<dbReference type="Proteomes" id="UP000568158">
    <property type="component" value="Unassembled WGS sequence"/>
</dbReference>
<keyword evidence="5 12" id="KW-0276">Fatty acid metabolism</keyword>
<name>A0A7D9H099_DEKBR</name>
<keyword evidence="3 12" id="KW-0812">Transmembrane</keyword>
<dbReference type="SUPFAM" id="SSF51735">
    <property type="entry name" value="NAD(P)-binding Rossmann-fold domains"/>
    <property type="match status" value="1"/>
</dbReference>
<dbReference type="GO" id="GO:0005789">
    <property type="term" value="C:endoplasmic reticulum membrane"/>
    <property type="evidence" value="ECO:0007669"/>
    <property type="project" value="UniProtKB-SubCell"/>
</dbReference>
<dbReference type="FunFam" id="3.40.50.720:FF:000317">
    <property type="entry name" value="Very-long-chain 3-oxoacyl-CoA reductase"/>
    <property type="match status" value="1"/>
</dbReference>
<dbReference type="CDD" id="cd05356">
    <property type="entry name" value="17beta-HSD1_like_SDR_c"/>
    <property type="match status" value="1"/>
</dbReference>
<comment type="similarity">
    <text evidence="12 13">Belongs to the short-chain dehydrogenases/reductases (SDR) family.</text>
</comment>
<dbReference type="PANTHER" id="PTHR43086">
    <property type="entry name" value="VERY-LONG-CHAIN 3-OXOOACYL-COA REDUCTASE"/>
    <property type="match status" value="1"/>
</dbReference>
<keyword evidence="17" id="KW-1185">Reference proteome</keyword>
<dbReference type="GO" id="GO:0030148">
    <property type="term" value="P:sphingolipid biosynthetic process"/>
    <property type="evidence" value="ECO:0007669"/>
    <property type="project" value="UniProtKB-ARBA"/>
</dbReference>
<sequence>MSCIFSTLTGQQSALVSGILYLALAVGFFKLTSITLSFASMIFDLYILPPVNFVKYGAKQGNWAVVTGASDGIGKEYAFQLAKKGFNVILMARTQARLEEVAKEIEATYSVETRVVAFDASKDIPENYEKMKEATKGLSITILVNNVGRSHSMPVPFLDTDEKEMNDIMTINDFATLKITRAVTPVILATIAAQKGTKGLIINMSSFAGLFPSPLLATYTGSKFFLQGWSAALAGELAEKNIDVECVLSYLVASKMSKVRRTSATVPSPKQFVASTLRNIGRRVGAQERFATVTPYPSHALMHWVVANTVGVFSKFANSLNCKMHKSIRVRALRKAKRIAAQKANEQHKQD</sequence>
<evidence type="ECO:0000313" key="18">
    <source>
        <dbReference type="Proteomes" id="UP000568158"/>
    </source>
</evidence>
<keyword evidence="9 12" id="KW-0443">Lipid metabolism</keyword>
<dbReference type="InterPro" id="IPR036291">
    <property type="entry name" value="NAD(P)-bd_dom_sf"/>
</dbReference>
<keyword evidence="8 12" id="KW-0560">Oxidoreductase</keyword>
<dbReference type="UniPathway" id="UPA00094"/>
<evidence type="ECO:0000256" key="7">
    <source>
        <dbReference type="ARBA" id="ARBA00022989"/>
    </source>
</evidence>
<dbReference type="Pfam" id="PF00106">
    <property type="entry name" value="adh_short"/>
    <property type="match status" value="1"/>
</dbReference>
<keyword evidence="4 12" id="KW-0256">Endoplasmic reticulum</keyword>
<comment type="catalytic activity">
    <reaction evidence="12">
        <text>a very-long-chain (3R)-3-hydroxyacyl-CoA + NADP(+) = a very-long-chain 3-oxoacyl-CoA + NADPH + H(+)</text>
        <dbReference type="Rhea" id="RHEA:48680"/>
        <dbReference type="ChEBI" id="CHEBI:15378"/>
        <dbReference type="ChEBI" id="CHEBI:57783"/>
        <dbReference type="ChEBI" id="CHEBI:58349"/>
        <dbReference type="ChEBI" id="CHEBI:85440"/>
        <dbReference type="ChEBI" id="CHEBI:90725"/>
        <dbReference type="EC" id="1.1.1.330"/>
    </reaction>
</comment>
<dbReference type="AlphaFoldDB" id="A0A7D9H099"/>
<keyword evidence="2 12" id="KW-0444">Lipid biosynthesis</keyword>
<evidence type="ECO:0000256" key="3">
    <source>
        <dbReference type="ARBA" id="ARBA00022692"/>
    </source>
</evidence>
<organism evidence="16 17">
    <name type="scientific">Dekkera bruxellensis</name>
    <name type="common">Brettanomyces custersii</name>
    <dbReference type="NCBI Taxonomy" id="5007"/>
    <lineage>
        <taxon>Eukaryota</taxon>
        <taxon>Fungi</taxon>
        <taxon>Dikarya</taxon>
        <taxon>Ascomycota</taxon>
        <taxon>Saccharomycotina</taxon>
        <taxon>Pichiomycetes</taxon>
        <taxon>Pichiales</taxon>
        <taxon>Pichiaceae</taxon>
        <taxon>Brettanomyces</taxon>
    </lineage>
</organism>
<dbReference type="PIRSF" id="PIRSF000126">
    <property type="entry name" value="11-beta-HSD1"/>
    <property type="match status" value="1"/>
</dbReference>
<dbReference type="EC" id="1.1.1.330" evidence="12"/>
<keyword evidence="6 12" id="KW-0521">NADP</keyword>
<evidence type="ECO:0000256" key="10">
    <source>
        <dbReference type="ARBA" id="ARBA00023136"/>
    </source>
</evidence>
<evidence type="ECO:0000256" key="11">
    <source>
        <dbReference type="ARBA" id="ARBA00023160"/>
    </source>
</evidence>
<keyword evidence="7 12" id="KW-1133">Transmembrane helix</keyword>
<dbReference type="Proteomes" id="UP000478008">
    <property type="component" value="Unassembled WGS sequence"/>
</dbReference>
<dbReference type="InterPro" id="IPR027533">
    <property type="entry name" value="3_ketoreductase_fungal"/>
</dbReference>
<evidence type="ECO:0000256" key="4">
    <source>
        <dbReference type="ARBA" id="ARBA00022824"/>
    </source>
</evidence>
<feature type="transmembrane region" description="Helical" evidence="14">
    <location>
        <begin position="20"/>
        <end position="47"/>
    </location>
</feature>
<evidence type="ECO:0000256" key="8">
    <source>
        <dbReference type="ARBA" id="ARBA00023002"/>
    </source>
</evidence>
<gene>
    <name evidence="16" type="primary">IFA38</name>
    <name evidence="16" type="ORF">DEBR0S1_21110G</name>
    <name evidence="15" type="ORF">HII12_004833</name>
</gene>
<evidence type="ECO:0000256" key="13">
    <source>
        <dbReference type="RuleBase" id="RU000363"/>
    </source>
</evidence>
<evidence type="ECO:0000313" key="15">
    <source>
        <dbReference type="EMBL" id="KAF6006909.1"/>
    </source>
</evidence>